<dbReference type="EnsemblPlants" id="evm.model.ctgX2.41">
    <property type="protein sequence ID" value="cds.evm.model.ctgX2.41"/>
    <property type="gene ID" value="evm.TU.ctgX2.41"/>
</dbReference>
<name>A0A803QRX7_CANSA</name>
<sequence>SPSPIYEFGLGIEAGCGSSRSDPCLCPSRSSMFGVEFRLGWSRVRGLEWGSRVGLRPTLGFGVGLGRVFVGSLSGSLGRGWVPNQRHQNLSFVQAQRSDPDPNLGSQSTVPFTFLGVLVGPRVHVQ</sequence>
<organism evidence="1 2">
    <name type="scientific">Cannabis sativa</name>
    <name type="common">Hemp</name>
    <name type="synonym">Marijuana</name>
    <dbReference type="NCBI Taxonomy" id="3483"/>
    <lineage>
        <taxon>Eukaryota</taxon>
        <taxon>Viridiplantae</taxon>
        <taxon>Streptophyta</taxon>
        <taxon>Embryophyta</taxon>
        <taxon>Tracheophyta</taxon>
        <taxon>Spermatophyta</taxon>
        <taxon>Magnoliopsida</taxon>
        <taxon>eudicotyledons</taxon>
        <taxon>Gunneridae</taxon>
        <taxon>Pentapetalae</taxon>
        <taxon>rosids</taxon>
        <taxon>fabids</taxon>
        <taxon>Rosales</taxon>
        <taxon>Cannabaceae</taxon>
        <taxon>Cannabis</taxon>
    </lineage>
</organism>
<evidence type="ECO:0000313" key="2">
    <source>
        <dbReference type="Proteomes" id="UP000596661"/>
    </source>
</evidence>
<reference evidence="1" key="1">
    <citation type="submission" date="2021-03" db="UniProtKB">
        <authorList>
            <consortium name="EnsemblPlants"/>
        </authorList>
    </citation>
    <scope>IDENTIFICATION</scope>
</reference>
<dbReference type="Gramene" id="evm.model.ctgX2.41">
    <property type="protein sequence ID" value="cds.evm.model.ctgX2.41"/>
    <property type="gene ID" value="evm.TU.ctgX2.41"/>
</dbReference>
<dbReference type="Proteomes" id="UP000596661">
    <property type="component" value="Unassembled WGS sequence"/>
</dbReference>
<dbReference type="AlphaFoldDB" id="A0A803QRX7"/>
<keyword evidence="2" id="KW-1185">Reference proteome</keyword>
<protein>
    <submittedName>
        <fullName evidence="1">Uncharacterized protein</fullName>
    </submittedName>
</protein>
<accession>A0A803QRX7</accession>
<proteinExistence type="predicted"/>
<evidence type="ECO:0000313" key="1">
    <source>
        <dbReference type="EnsemblPlants" id="cds.evm.model.ctgX2.41"/>
    </source>
</evidence>